<evidence type="ECO:0000259" key="4">
    <source>
        <dbReference type="PROSITE" id="PS50825"/>
    </source>
</evidence>
<dbReference type="NCBIfam" id="TIGR04183">
    <property type="entry name" value="Por_Secre_tail"/>
    <property type="match status" value="1"/>
</dbReference>
<feature type="domain" description="HYR" evidence="4">
    <location>
        <begin position="712"/>
        <end position="794"/>
    </location>
</feature>
<dbReference type="Pfam" id="PF18962">
    <property type="entry name" value="Por_Secre_tail"/>
    <property type="match status" value="1"/>
</dbReference>
<gene>
    <name evidence="5" type="ORF">BC962_2524</name>
</gene>
<name>A0A495PLK8_9FLAO</name>
<accession>A0A495PLK8</accession>
<dbReference type="PANTHER" id="PTHR24273:SF32">
    <property type="entry name" value="HYALIN"/>
    <property type="match status" value="1"/>
</dbReference>
<proteinExistence type="predicted"/>
<evidence type="ECO:0000313" key="6">
    <source>
        <dbReference type="Proteomes" id="UP000276282"/>
    </source>
</evidence>
<keyword evidence="3" id="KW-0812">Transmembrane</keyword>
<keyword evidence="6" id="KW-1185">Reference proteome</keyword>
<sequence length="1358" mass="148662">MRQNYPEILWFHITRDTRLGQNSILFFGLMFFMLFSSLSGVGQVNVTPSYEWLDAVPFGTVTQAETSGLTIAIDTDSKGNVYRLTFGDGVIKYNSEGILLGTVISRSQLNDPLDVALDSNDNIYVIDYEDQAPFRDNGKIRKFNSSGVELNQIWTSYFRPLGLTLDKDDNIYVVIYNDGSGAESDVSSELRVYNKSGTEIKKTEGPSGHTLREPYRIGVDSNKNIYISHTANGGEVLVLNSSFQYLTTLTGMGSPGSVVIDEFDFIHVIDYSNRINFSQLLNYKNLTTLQAVLFALQIQQGINDKEFGIRIYDNNRILQNPFFKDQLELPVDIAFNSCDKMYVDNANITELDLFRRRIKIEFDLEIYERTPSFDIEKPIIVTCPSNITINTNPGENFAIVTYAPATATDNCSAKVTRTKGLASGSQFPIGPTLVEYTATDGAGNFAICSFTVTVNAVAGTDIEKPVITCPASITKNVDSGKCGAMVTFATATATDNSGEEITIVRTDNIDLNSGDIFPVGETIISFRATDGAGLIDECSFTITVVDNENPTISCPDDISETVGFGETGKVITYTAISFNDNCLGASSIQTAGFASGSEFPVGTTTNTFVVTDPNGNKAICSFDITITENEKQSPTFDCPDPNQTTILELDENCTFTVPDYSNRITNFENFENEPFFIQTQVRNGNVLTLTLRVFDGSEGEEAGSCQFLVNLEDQSPPAVICPNDIFVPYTGSKEYEIEDYFSLLTITDNCSDSFTYSQTPQPGVVISEDTRIEFTITDNNNNQSSCNFEVIFYEETELQILNCPENRTFEVDSNCSYLIPDIASTITTNIDGAVVTQNITPGFRVNGSLQLIITAKFEDQVDTCEVNLIAIDSINPLIICPGEQNETITEGEGFQLPNYILTSTYSDNCFIAEFKQQPEVGTIIYESTEVLLTVIDASGNPDSCSFIVNITSSNPDIELNCPSTQFEKLDENCQFLLPDYTPLSQVNFEAEVTQNPLPGSFINKNTDIILSAKGDVGTTTCVFKVMVEDATSPVAICIESMDLMLNANGQASLNPDSVDDNSYDACGIISKTLSQSIFTSADLGENTVLFTVTDAAGNSDFCETIVKVLPYDENAPDFSCIESLIIELDENGEAQIKPEDLYTGNGAGYEFSIDKSIFTCADKGSNDIQLTYTNGTIQGSCEVEVIVKDTSAPLVRVKDISVALNEFGSVSITAEMLDNGSSDNCGNLSFNISKLTFGCKELGENIVTFTATDSSGNSSSTTAIVTVTGDCNINPLPGVEYIYIYPNPTSGPFQFATPSGVTIQRVEIFDFRGRMILFKDFSETDFQYSMDLSGVQNAVYVLKLFTSEGIEIKRVIIE</sequence>
<feature type="domain" description="HYR" evidence="4">
    <location>
        <begin position="871"/>
        <end position="952"/>
    </location>
</feature>
<protein>
    <submittedName>
        <fullName evidence="5">Putative secreted protein (Por secretion system target)</fullName>
    </submittedName>
</protein>
<dbReference type="InterPro" id="IPR026444">
    <property type="entry name" value="Secre_tail"/>
</dbReference>
<dbReference type="PANTHER" id="PTHR24273">
    <property type="entry name" value="FI04643P-RELATED"/>
    <property type="match status" value="1"/>
</dbReference>
<dbReference type="PROSITE" id="PS50825">
    <property type="entry name" value="HYR"/>
    <property type="match status" value="5"/>
</dbReference>
<dbReference type="EMBL" id="RBLG01000003">
    <property type="protein sequence ID" value="RKS50750.1"/>
    <property type="molecule type" value="Genomic_DNA"/>
</dbReference>
<organism evidence="5 6">
    <name type="scientific">Gillisia mitskevichiae</name>
    <dbReference type="NCBI Taxonomy" id="270921"/>
    <lineage>
        <taxon>Bacteria</taxon>
        <taxon>Pseudomonadati</taxon>
        <taxon>Bacteroidota</taxon>
        <taxon>Flavobacteriia</taxon>
        <taxon>Flavobacteriales</taxon>
        <taxon>Flavobacteriaceae</taxon>
        <taxon>Gillisia</taxon>
    </lineage>
</organism>
<keyword evidence="1" id="KW-0732">Signal</keyword>
<evidence type="ECO:0000256" key="2">
    <source>
        <dbReference type="ARBA" id="ARBA00022737"/>
    </source>
</evidence>
<feature type="domain" description="HYR" evidence="4">
    <location>
        <begin position="547"/>
        <end position="628"/>
    </location>
</feature>
<evidence type="ECO:0000256" key="1">
    <source>
        <dbReference type="ARBA" id="ARBA00022729"/>
    </source>
</evidence>
<dbReference type="OrthoDB" id="9805017at2"/>
<dbReference type="Gene3D" id="2.40.10.500">
    <property type="match status" value="1"/>
</dbReference>
<reference evidence="5 6" key="1">
    <citation type="submission" date="2018-10" db="EMBL/GenBank/DDBJ databases">
        <title>Genomic Encyclopedia of Archaeal and Bacterial Type Strains, Phase II (KMG-II): from individual species to whole genera.</title>
        <authorList>
            <person name="Goeker M."/>
        </authorList>
    </citation>
    <scope>NUCLEOTIDE SEQUENCE [LARGE SCALE GENOMIC DNA]</scope>
    <source>
        <strain evidence="5 6">DSM 19839</strain>
    </source>
</reference>
<keyword evidence="2" id="KW-0677">Repeat</keyword>
<keyword evidence="3" id="KW-1133">Transmembrane helix</keyword>
<dbReference type="RefSeq" id="WP_121346339.1">
    <property type="nucleotide sequence ID" value="NZ_RBLG01000003.1"/>
</dbReference>
<feature type="domain" description="HYR" evidence="4">
    <location>
        <begin position="373"/>
        <end position="456"/>
    </location>
</feature>
<comment type="caution">
    <text evidence="5">The sequence shown here is derived from an EMBL/GenBank/DDBJ whole genome shotgun (WGS) entry which is preliminary data.</text>
</comment>
<dbReference type="Gene3D" id="2.120.10.30">
    <property type="entry name" value="TolB, C-terminal domain"/>
    <property type="match status" value="1"/>
</dbReference>
<feature type="transmembrane region" description="Helical" evidence="3">
    <location>
        <begin position="24"/>
        <end position="42"/>
    </location>
</feature>
<feature type="domain" description="HYR" evidence="4">
    <location>
        <begin position="460"/>
        <end position="546"/>
    </location>
</feature>
<evidence type="ECO:0000313" key="5">
    <source>
        <dbReference type="EMBL" id="RKS50750.1"/>
    </source>
</evidence>
<keyword evidence="3" id="KW-0472">Membrane</keyword>
<dbReference type="InterPro" id="IPR003410">
    <property type="entry name" value="HYR_dom"/>
</dbReference>
<dbReference type="CDD" id="cd05819">
    <property type="entry name" value="NHL"/>
    <property type="match status" value="1"/>
</dbReference>
<dbReference type="InterPro" id="IPR011042">
    <property type="entry name" value="6-blade_b-propeller_TolB-like"/>
</dbReference>
<evidence type="ECO:0000256" key="3">
    <source>
        <dbReference type="SAM" id="Phobius"/>
    </source>
</evidence>
<dbReference type="SUPFAM" id="SSF101898">
    <property type="entry name" value="NHL repeat"/>
    <property type="match status" value="1"/>
</dbReference>
<dbReference type="Pfam" id="PF02494">
    <property type="entry name" value="HYR"/>
    <property type="match status" value="4"/>
</dbReference>
<dbReference type="Proteomes" id="UP000276282">
    <property type="component" value="Unassembled WGS sequence"/>
</dbReference>